<reference evidence="7 8" key="1">
    <citation type="journal article" date="2010" name="Proc. Natl. Acad. Sci. U.S.A.">
        <title>Clostridium ljungdahlii represents a microbial production platform based on syngas.</title>
        <authorList>
            <person name="Kopke M."/>
            <person name="Held C."/>
            <person name="Hujer S."/>
            <person name="Liesegang H."/>
            <person name="Wiezer A."/>
            <person name="Wollherr A."/>
            <person name="Ehrenreich A."/>
            <person name="Liebl W."/>
            <person name="Gottschalk G."/>
            <person name="Durre P."/>
        </authorList>
    </citation>
    <scope>NUCLEOTIDE SEQUENCE [LARGE SCALE GENOMIC DNA]</scope>
    <source>
        <strain evidence="8">ATCC 55383 / DSM 13528 / PETC</strain>
    </source>
</reference>
<keyword evidence="3 6" id="KW-0812">Transmembrane</keyword>
<dbReference type="STRING" id="748727.CLJU_c02360"/>
<evidence type="ECO:0000256" key="2">
    <source>
        <dbReference type="ARBA" id="ARBA00022475"/>
    </source>
</evidence>
<keyword evidence="2" id="KW-1003">Cell membrane</keyword>
<protein>
    <submittedName>
        <fullName evidence="7">F1Fo ATPase, subunit I</fullName>
        <ecNumber evidence="7">3.6.3.14</ecNumber>
    </submittedName>
</protein>
<evidence type="ECO:0000256" key="6">
    <source>
        <dbReference type="SAM" id="Phobius"/>
    </source>
</evidence>
<dbReference type="Pfam" id="PF03899">
    <property type="entry name" value="ATP-synt_I"/>
    <property type="match status" value="1"/>
</dbReference>
<comment type="subcellular location">
    <subcellularLocation>
        <location evidence="1">Cell membrane</location>
        <topology evidence="1">Multi-pass membrane protein</topology>
    </subcellularLocation>
</comment>
<dbReference type="EMBL" id="CP001666">
    <property type="protein sequence ID" value="ADK13326.1"/>
    <property type="molecule type" value="Genomic_DNA"/>
</dbReference>
<dbReference type="AlphaFoldDB" id="D8GKZ3"/>
<evidence type="ECO:0000256" key="5">
    <source>
        <dbReference type="ARBA" id="ARBA00023136"/>
    </source>
</evidence>
<dbReference type="GO" id="GO:0005886">
    <property type="term" value="C:plasma membrane"/>
    <property type="evidence" value="ECO:0007669"/>
    <property type="project" value="UniProtKB-SubCell"/>
</dbReference>
<feature type="transmembrane region" description="Helical" evidence="6">
    <location>
        <begin position="71"/>
        <end position="92"/>
    </location>
</feature>
<feature type="transmembrane region" description="Helical" evidence="6">
    <location>
        <begin position="12"/>
        <end position="32"/>
    </location>
</feature>
<dbReference type="Proteomes" id="UP000001656">
    <property type="component" value="Chromosome"/>
</dbReference>
<keyword evidence="7" id="KW-0378">Hydrolase</keyword>
<name>D8GKZ3_CLOLD</name>
<gene>
    <name evidence="7" type="primary">atpI</name>
    <name evidence="7" type="ordered locus">CLJU_c02360</name>
</gene>
<dbReference type="KEGG" id="clj:CLJU_c02360"/>
<dbReference type="EC" id="3.6.3.14" evidence="7"/>
<evidence type="ECO:0000256" key="3">
    <source>
        <dbReference type="ARBA" id="ARBA00022692"/>
    </source>
</evidence>
<dbReference type="HOGENOM" id="CLU_164589_0_0_9"/>
<dbReference type="InterPro" id="IPR005598">
    <property type="entry name" value="ATP_synth_I"/>
</dbReference>
<evidence type="ECO:0000313" key="7">
    <source>
        <dbReference type="EMBL" id="ADK13326.1"/>
    </source>
</evidence>
<dbReference type="eggNOG" id="ENOG5030GR3">
    <property type="taxonomic scope" value="Bacteria"/>
</dbReference>
<evidence type="ECO:0000256" key="4">
    <source>
        <dbReference type="ARBA" id="ARBA00022989"/>
    </source>
</evidence>
<feature type="transmembrane region" description="Helical" evidence="6">
    <location>
        <begin position="98"/>
        <end position="118"/>
    </location>
</feature>
<organism evidence="7 8">
    <name type="scientific">Clostridium ljungdahlii (strain ATCC 55383 / DSM 13528 / PETC)</name>
    <dbReference type="NCBI Taxonomy" id="748727"/>
    <lineage>
        <taxon>Bacteria</taxon>
        <taxon>Bacillati</taxon>
        <taxon>Bacillota</taxon>
        <taxon>Clostridia</taxon>
        <taxon>Eubacteriales</taxon>
        <taxon>Clostridiaceae</taxon>
        <taxon>Clostridium</taxon>
    </lineage>
</organism>
<keyword evidence="5 6" id="KW-0472">Membrane</keyword>
<keyword evidence="4 6" id="KW-1133">Transmembrane helix</keyword>
<accession>D8GKZ3</accession>
<feature type="transmembrane region" description="Helical" evidence="6">
    <location>
        <begin position="38"/>
        <end position="59"/>
    </location>
</feature>
<sequence length="121" mass="13694">MMNKHILDMVKKVSVINLLFGMILACLVQLFFKSYGLFILLGVSIAIFNFFINTIVGALISERFRNSSASLYIISFIIRVVMAAGIGYWVFICSKYNVVAYLIGYTSHLLGIYIYSLIENN</sequence>
<proteinExistence type="predicted"/>
<evidence type="ECO:0000313" key="8">
    <source>
        <dbReference type="Proteomes" id="UP000001656"/>
    </source>
</evidence>
<dbReference type="PROSITE" id="PS51257">
    <property type="entry name" value="PROKAR_LIPOPROTEIN"/>
    <property type="match status" value="1"/>
</dbReference>
<dbReference type="GO" id="GO:0016787">
    <property type="term" value="F:hydrolase activity"/>
    <property type="evidence" value="ECO:0007669"/>
    <property type="project" value="UniProtKB-KW"/>
</dbReference>
<evidence type="ECO:0000256" key="1">
    <source>
        <dbReference type="ARBA" id="ARBA00004651"/>
    </source>
</evidence>